<accession>A0ACB9JQG2</accession>
<sequence>MRILINKALETSDGKSLLLYQKALCGLTADIIGTCFSSPADIRIHGLVVFDGILIEFAFKQKKKDRGRKKELNDLFKIVVVQPKVHWYEKSIDVDDVIPVSAKYGHGVDHHDITSEHPERFFIAEIVRENFFMQFRNEVPACQVNVIHYQTRPNAKDFIQVEIVVEKNKHRIILIEKAYGNALKLLATTSRLHIEDFLQKKSFLRGERELVKDEGLLRPIFLGAKYSQRLLKGLALSGFMIKYNQRIYGINQEWNRVTAEHPSEI</sequence>
<gene>
    <name evidence="1" type="ORF">L1987_09854</name>
</gene>
<comment type="caution">
    <text evidence="1">The sequence shown here is derived from an EMBL/GenBank/DDBJ whole genome shotgun (WGS) entry which is preliminary data.</text>
</comment>
<reference evidence="1 2" key="2">
    <citation type="journal article" date="2022" name="Mol. Ecol. Resour.">
        <title>The genomes of chicory, endive, great burdock and yacon provide insights into Asteraceae paleo-polyploidization history and plant inulin production.</title>
        <authorList>
            <person name="Fan W."/>
            <person name="Wang S."/>
            <person name="Wang H."/>
            <person name="Wang A."/>
            <person name="Jiang F."/>
            <person name="Liu H."/>
            <person name="Zhao H."/>
            <person name="Xu D."/>
            <person name="Zhang Y."/>
        </authorList>
    </citation>
    <scope>NUCLEOTIDE SEQUENCE [LARGE SCALE GENOMIC DNA]</scope>
    <source>
        <strain evidence="2">cv. Yunnan</strain>
        <tissue evidence="1">Leaves</tissue>
    </source>
</reference>
<name>A0ACB9JQG2_9ASTR</name>
<organism evidence="1 2">
    <name type="scientific">Smallanthus sonchifolius</name>
    <dbReference type="NCBI Taxonomy" id="185202"/>
    <lineage>
        <taxon>Eukaryota</taxon>
        <taxon>Viridiplantae</taxon>
        <taxon>Streptophyta</taxon>
        <taxon>Embryophyta</taxon>
        <taxon>Tracheophyta</taxon>
        <taxon>Spermatophyta</taxon>
        <taxon>Magnoliopsida</taxon>
        <taxon>eudicotyledons</taxon>
        <taxon>Gunneridae</taxon>
        <taxon>Pentapetalae</taxon>
        <taxon>asterids</taxon>
        <taxon>campanulids</taxon>
        <taxon>Asterales</taxon>
        <taxon>Asteraceae</taxon>
        <taxon>Asteroideae</taxon>
        <taxon>Heliantheae alliance</taxon>
        <taxon>Millerieae</taxon>
        <taxon>Smallanthus</taxon>
    </lineage>
</organism>
<dbReference type="Proteomes" id="UP001056120">
    <property type="component" value="Linkage Group LG03"/>
</dbReference>
<evidence type="ECO:0000313" key="1">
    <source>
        <dbReference type="EMBL" id="KAI3822266.1"/>
    </source>
</evidence>
<keyword evidence="2" id="KW-1185">Reference proteome</keyword>
<reference evidence="2" key="1">
    <citation type="journal article" date="2022" name="Mol. Ecol. Resour.">
        <title>The genomes of chicory, endive, great burdock and yacon provide insights into Asteraceae palaeo-polyploidization history and plant inulin production.</title>
        <authorList>
            <person name="Fan W."/>
            <person name="Wang S."/>
            <person name="Wang H."/>
            <person name="Wang A."/>
            <person name="Jiang F."/>
            <person name="Liu H."/>
            <person name="Zhao H."/>
            <person name="Xu D."/>
            <person name="Zhang Y."/>
        </authorList>
    </citation>
    <scope>NUCLEOTIDE SEQUENCE [LARGE SCALE GENOMIC DNA]</scope>
    <source>
        <strain evidence="2">cv. Yunnan</strain>
    </source>
</reference>
<dbReference type="EMBL" id="CM042020">
    <property type="protein sequence ID" value="KAI3822266.1"/>
    <property type="molecule type" value="Genomic_DNA"/>
</dbReference>
<protein>
    <submittedName>
        <fullName evidence="1">Uncharacterized protein</fullName>
    </submittedName>
</protein>
<proteinExistence type="predicted"/>
<evidence type="ECO:0000313" key="2">
    <source>
        <dbReference type="Proteomes" id="UP001056120"/>
    </source>
</evidence>